<dbReference type="RefSeq" id="WP_069965904.1">
    <property type="nucleotide sequence ID" value="NZ_CM124774.1"/>
</dbReference>
<keyword evidence="2 5" id="KW-0808">Transferase</keyword>
<dbReference type="GO" id="GO:0003677">
    <property type="term" value="F:DNA binding"/>
    <property type="evidence" value="ECO:0007669"/>
    <property type="project" value="TreeGrafter"/>
</dbReference>
<dbReference type="InterPro" id="IPR001525">
    <property type="entry name" value="C5_MeTfrase"/>
</dbReference>
<comment type="similarity">
    <text evidence="5 6">Belongs to the class I-like SAM-binding methyltransferase superfamily. C5-methyltransferase family.</text>
</comment>
<dbReference type="PROSITE" id="PS51679">
    <property type="entry name" value="SAM_MT_C5"/>
    <property type="match status" value="1"/>
</dbReference>
<dbReference type="GO" id="GO:0032259">
    <property type="term" value="P:methylation"/>
    <property type="evidence" value="ECO:0007669"/>
    <property type="project" value="UniProtKB-KW"/>
</dbReference>
<dbReference type="PRINTS" id="PR00105">
    <property type="entry name" value="C5METTRFRASE"/>
</dbReference>
<dbReference type="AlphaFoldDB" id="A0A1E5QPF8"/>
<dbReference type="EC" id="2.1.1.37" evidence="7"/>
<evidence type="ECO:0000313" key="8">
    <source>
        <dbReference type="EMBL" id="OEJ76552.1"/>
    </source>
</evidence>
<dbReference type="PROSITE" id="PS00094">
    <property type="entry name" value="C5_MTASE_1"/>
    <property type="match status" value="1"/>
</dbReference>
<comment type="catalytic activity">
    <reaction evidence="7">
        <text>a 2'-deoxycytidine in DNA + S-adenosyl-L-methionine = a 5-methyl-2'-deoxycytidine in DNA + S-adenosyl-L-homocysteine + H(+)</text>
        <dbReference type="Rhea" id="RHEA:13681"/>
        <dbReference type="Rhea" id="RHEA-COMP:11369"/>
        <dbReference type="Rhea" id="RHEA-COMP:11370"/>
        <dbReference type="ChEBI" id="CHEBI:15378"/>
        <dbReference type="ChEBI" id="CHEBI:57856"/>
        <dbReference type="ChEBI" id="CHEBI:59789"/>
        <dbReference type="ChEBI" id="CHEBI:85452"/>
        <dbReference type="ChEBI" id="CHEBI:85454"/>
        <dbReference type="EC" id="2.1.1.37"/>
    </reaction>
</comment>
<dbReference type="REBASE" id="172431">
    <property type="entry name" value="M.DspB1220ORF4175P"/>
</dbReference>
<evidence type="ECO:0000256" key="7">
    <source>
        <dbReference type="RuleBase" id="RU000417"/>
    </source>
</evidence>
<evidence type="ECO:0000256" key="2">
    <source>
        <dbReference type="ARBA" id="ARBA00022679"/>
    </source>
</evidence>
<dbReference type="GO" id="GO:0044027">
    <property type="term" value="P:negative regulation of gene expression via chromosomal CpG island methylation"/>
    <property type="evidence" value="ECO:0007669"/>
    <property type="project" value="TreeGrafter"/>
</dbReference>
<keyword evidence="3 5" id="KW-0949">S-adenosyl-L-methionine</keyword>
<evidence type="ECO:0000256" key="6">
    <source>
        <dbReference type="RuleBase" id="RU000416"/>
    </source>
</evidence>
<organism evidence="8">
    <name type="scientific">Desertifilum tharense IPPAS B-1220</name>
    <dbReference type="NCBI Taxonomy" id="1781255"/>
    <lineage>
        <taxon>Bacteria</taxon>
        <taxon>Bacillati</taxon>
        <taxon>Cyanobacteriota</taxon>
        <taxon>Cyanophyceae</taxon>
        <taxon>Desertifilales</taxon>
        <taxon>Desertifilaceae</taxon>
        <taxon>Desertifilum</taxon>
    </lineage>
</organism>
<dbReference type="GO" id="GO:0009307">
    <property type="term" value="P:DNA restriction-modification system"/>
    <property type="evidence" value="ECO:0007669"/>
    <property type="project" value="UniProtKB-KW"/>
</dbReference>
<dbReference type="STRING" id="1781255.BH720_04175"/>
<accession>A0A1E5QPF8</accession>
<reference evidence="8" key="1">
    <citation type="submission" date="2016-09" db="EMBL/GenBank/DDBJ databases">
        <title>Draft genome of thermotolerant cyanobacterium Desertifilum sp. strain IPPAS B-1220.</title>
        <authorList>
            <person name="Sinetova M.A."/>
            <person name="Bolakhan K."/>
            <person name="Zayadan B.K."/>
            <person name="Mironov K.S."/>
            <person name="Ustinova V."/>
            <person name="Kupriyanova E.V."/>
            <person name="Sidorov R.A."/>
            <person name="Skrypnik A.N."/>
            <person name="Gogoleva N.E."/>
            <person name="Gogolev Y.V."/>
            <person name="Los D.A."/>
        </authorList>
    </citation>
    <scope>NUCLEOTIDE SEQUENCE [LARGE SCALE GENOMIC DNA]</scope>
    <source>
        <strain evidence="8">IPPAS B-1220</strain>
    </source>
</reference>
<evidence type="ECO:0000256" key="1">
    <source>
        <dbReference type="ARBA" id="ARBA00022603"/>
    </source>
</evidence>
<evidence type="ECO:0000256" key="4">
    <source>
        <dbReference type="ARBA" id="ARBA00022747"/>
    </source>
</evidence>
<sequence>MQKPACNPGSRVRYRANIKLSKEQDRELNNSLNLNFESPSLHGALTQSRNDLRVVELFAGAGGMGVGFLMAGNRTSGFRIIHSAEIHPVYLKSLETNYKYFYDHANNRLDRCIPSDFIPVDLTKNCDRQTVYQAVEEAGGVDIVIGGTPCQGFSPSNRSNWNSKNRYNQLVEYFIQCALEIAPKVILLENVQGILWTPRSDKNNNLRKATVVDYIARKFTNAGYVLFPAVLDAAWYGVPQHRNRFFLLALHNSLGYTADHFGEWGAFPHPTHGAGSNYNYVTVREAIADLPMVDNGENKVIQDYSEPTGEQLRSNWFLKVMREMASPKIIEGHVVSKQADYVIERYQNIPAGGNWQNIRHMMTNYSNIEKTHSNIYRRLKWDEPSITIGNYRKSMIIHPEQHRGLSLREASRLQSLPDWFTFCGGIENPQSGGLMHKQQQLANTVSFLLTLAIARYILKL</sequence>
<dbReference type="InterPro" id="IPR029063">
    <property type="entry name" value="SAM-dependent_MTases_sf"/>
</dbReference>
<evidence type="ECO:0000256" key="5">
    <source>
        <dbReference type="PROSITE-ProRule" id="PRU01016"/>
    </source>
</evidence>
<evidence type="ECO:0000256" key="3">
    <source>
        <dbReference type="ARBA" id="ARBA00022691"/>
    </source>
</evidence>
<dbReference type="GO" id="GO:0003886">
    <property type="term" value="F:DNA (cytosine-5-)-methyltransferase activity"/>
    <property type="evidence" value="ECO:0007669"/>
    <property type="project" value="UniProtKB-EC"/>
</dbReference>
<dbReference type="NCBIfam" id="TIGR00675">
    <property type="entry name" value="dcm"/>
    <property type="match status" value="1"/>
</dbReference>
<gene>
    <name evidence="8" type="ORF">BH720_04175</name>
</gene>
<dbReference type="PANTHER" id="PTHR10629:SF52">
    <property type="entry name" value="DNA (CYTOSINE-5)-METHYLTRANSFERASE 1"/>
    <property type="match status" value="1"/>
</dbReference>
<dbReference type="Pfam" id="PF00145">
    <property type="entry name" value="DNA_methylase"/>
    <property type="match status" value="1"/>
</dbReference>
<keyword evidence="4" id="KW-0680">Restriction system</keyword>
<dbReference type="Gene3D" id="3.90.120.10">
    <property type="entry name" value="DNA Methylase, subunit A, domain 2"/>
    <property type="match status" value="1"/>
</dbReference>
<dbReference type="EMBL" id="MJGC01000037">
    <property type="protein sequence ID" value="OEJ76552.1"/>
    <property type="molecule type" value="Genomic_DNA"/>
</dbReference>
<feature type="active site" evidence="5">
    <location>
        <position position="150"/>
    </location>
</feature>
<dbReference type="InterPro" id="IPR050390">
    <property type="entry name" value="C5-Methyltransferase"/>
</dbReference>
<dbReference type="SUPFAM" id="SSF53335">
    <property type="entry name" value="S-adenosyl-L-methionine-dependent methyltransferases"/>
    <property type="match status" value="1"/>
</dbReference>
<comment type="caution">
    <text evidence="8">The sequence shown here is derived from an EMBL/GenBank/DDBJ whole genome shotgun (WGS) entry which is preliminary data.</text>
</comment>
<protein>
    <recommendedName>
        <fullName evidence="7">Cytosine-specific methyltransferase</fullName>
        <ecNumber evidence="7">2.1.1.37</ecNumber>
    </recommendedName>
</protein>
<dbReference type="PANTHER" id="PTHR10629">
    <property type="entry name" value="CYTOSINE-SPECIFIC METHYLTRANSFERASE"/>
    <property type="match status" value="1"/>
</dbReference>
<keyword evidence="1 5" id="KW-0489">Methyltransferase</keyword>
<proteinExistence type="inferred from homology"/>
<dbReference type="OrthoDB" id="451520at2"/>
<dbReference type="InterPro" id="IPR018117">
    <property type="entry name" value="C5_DNA_meth_AS"/>
</dbReference>
<name>A0A1E5QPF8_9CYAN</name>
<dbReference type="Gene3D" id="3.40.50.150">
    <property type="entry name" value="Vaccinia Virus protein VP39"/>
    <property type="match status" value="1"/>
</dbReference>